<evidence type="ECO:0000313" key="2">
    <source>
        <dbReference type="Proteomes" id="UP000829398"/>
    </source>
</evidence>
<name>A0ACB8IF71_CITSI</name>
<accession>A0ACB8IF71</accession>
<proteinExistence type="predicted"/>
<dbReference type="EMBL" id="CM039177">
    <property type="protein sequence ID" value="KAH9695536.1"/>
    <property type="molecule type" value="Genomic_DNA"/>
</dbReference>
<dbReference type="Proteomes" id="UP000829398">
    <property type="component" value="Chromosome 8"/>
</dbReference>
<comment type="caution">
    <text evidence="1">The sequence shown here is derived from an EMBL/GenBank/DDBJ whole genome shotgun (WGS) entry which is preliminary data.</text>
</comment>
<organism evidence="1 2">
    <name type="scientific">Citrus sinensis</name>
    <name type="common">Sweet orange</name>
    <name type="synonym">Citrus aurantium var. sinensis</name>
    <dbReference type="NCBI Taxonomy" id="2711"/>
    <lineage>
        <taxon>Eukaryota</taxon>
        <taxon>Viridiplantae</taxon>
        <taxon>Streptophyta</taxon>
        <taxon>Embryophyta</taxon>
        <taxon>Tracheophyta</taxon>
        <taxon>Spermatophyta</taxon>
        <taxon>Magnoliopsida</taxon>
        <taxon>eudicotyledons</taxon>
        <taxon>Gunneridae</taxon>
        <taxon>Pentapetalae</taxon>
        <taxon>rosids</taxon>
        <taxon>malvids</taxon>
        <taxon>Sapindales</taxon>
        <taxon>Rutaceae</taxon>
        <taxon>Aurantioideae</taxon>
        <taxon>Citrus</taxon>
    </lineage>
</organism>
<evidence type="ECO:0000313" key="1">
    <source>
        <dbReference type="EMBL" id="KAH9695536.1"/>
    </source>
</evidence>
<sequence length="308" mass="34032">MQRSSKRPRFCAVSAAHNPPPSPPPRRLTKEQELAIMVAALENVVVGNTDNDFSADIFRFQDWTASNAAAIASTSTSYNNYNTNFGNAMLPPADTCQVCNIQGCLGCNYFPPNNNHYAHQQQQPQQQQHQRQKKAAAGSSGAGKRRGKKNYRGVRQRPWGKWAAEIRDPRRATRVWLGTFNTAEEAARAYDKAAVEFRGPRAKLNFPFPDSTTVATGYEQQQQGESSHSQQPQQVASEESNQSVARTNNNNNNNNNGNSAAATEAMGDQIQSDFWEMIGEDEIQQWMTMMDFGTDSSDSANTATGLTS</sequence>
<keyword evidence="2" id="KW-1185">Reference proteome</keyword>
<gene>
    <name evidence="1" type="ORF">KPL71_022809</name>
</gene>
<reference evidence="2" key="1">
    <citation type="journal article" date="2023" name="Hortic. Res.">
        <title>A chromosome-level phased genome enabling allele-level studies in sweet orange: a case study on citrus Huanglongbing tolerance.</title>
        <authorList>
            <person name="Wu B."/>
            <person name="Yu Q."/>
            <person name="Deng Z."/>
            <person name="Duan Y."/>
            <person name="Luo F."/>
            <person name="Gmitter F. Jr."/>
        </authorList>
    </citation>
    <scope>NUCLEOTIDE SEQUENCE [LARGE SCALE GENOMIC DNA]</scope>
    <source>
        <strain evidence="2">cv. Valencia</strain>
    </source>
</reference>
<protein>
    <submittedName>
        <fullName evidence="1">Ethylene-responsive transcription factor ERF109</fullName>
    </submittedName>
</protein>